<evidence type="ECO:0000256" key="3">
    <source>
        <dbReference type="ARBA" id="ARBA00022485"/>
    </source>
</evidence>
<dbReference type="FunFam" id="3.30.70.20:FF:000045">
    <property type="entry name" value="Ferredoxin, 4Fe-4S"/>
    <property type="match status" value="1"/>
</dbReference>
<dbReference type="AlphaFoldDB" id="B4SGL3"/>
<dbReference type="InterPro" id="IPR017896">
    <property type="entry name" value="4Fe4S_Fe-S-bd"/>
</dbReference>
<evidence type="ECO:0000256" key="7">
    <source>
        <dbReference type="ARBA" id="ARBA00023014"/>
    </source>
</evidence>
<dbReference type="Gene3D" id="3.30.70.20">
    <property type="match status" value="1"/>
</dbReference>
<dbReference type="KEGG" id="pph:Ppha_1151"/>
<evidence type="ECO:0000313" key="9">
    <source>
        <dbReference type="EMBL" id="ACF43426.1"/>
    </source>
</evidence>
<keyword evidence="2" id="KW-0813">Transport</keyword>
<reference evidence="9 10" key="1">
    <citation type="submission" date="2008-06" db="EMBL/GenBank/DDBJ databases">
        <title>Complete sequence of Pelodictyon phaeoclathratiforme BU-1.</title>
        <authorList>
            <consortium name="US DOE Joint Genome Institute"/>
            <person name="Lucas S."/>
            <person name="Copeland A."/>
            <person name="Lapidus A."/>
            <person name="Glavina del Rio T."/>
            <person name="Dalin E."/>
            <person name="Tice H."/>
            <person name="Bruce D."/>
            <person name="Goodwin L."/>
            <person name="Pitluck S."/>
            <person name="Schmutz J."/>
            <person name="Larimer F."/>
            <person name="Land M."/>
            <person name="Hauser L."/>
            <person name="Kyrpides N."/>
            <person name="Mikhailova N."/>
            <person name="Liu Z."/>
            <person name="Li T."/>
            <person name="Zhao F."/>
            <person name="Overmann J."/>
            <person name="Bryant D.A."/>
            <person name="Richardson P."/>
        </authorList>
    </citation>
    <scope>NUCLEOTIDE SEQUENCE [LARGE SCALE GENOMIC DNA]</scope>
    <source>
        <strain evidence="10">DSM 5477 / BU-1</strain>
    </source>
</reference>
<dbReference type="InterPro" id="IPR017900">
    <property type="entry name" value="4Fe4S_Fe_S_CS"/>
</dbReference>
<evidence type="ECO:0000256" key="5">
    <source>
        <dbReference type="ARBA" id="ARBA00022982"/>
    </source>
</evidence>
<evidence type="ECO:0000256" key="2">
    <source>
        <dbReference type="ARBA" id="ARBA00022448"/>
    </source>
</evidence>
<evidence type="ECO:0000259" key="8">
    <source>
        <dbReference type="PROSITE" id="PS51379"/>
    </source>
</evidence>
<evidence type="ECO:0000313" key="10">
    <source>
        <dbReference type="Proteomes" id="UP000002724"/>
    </source>
</evidence>
<dbReference type="Pfam" id="PF00037">
    <property type="entry name" value="Fer4"/>
    <property type="match status" value="1"/>
</dbReference>
<dbReference type="EMBL" id="CP001110">
    <property type="protein sequence ID" value="ACF43426.1"/>
    <property type="molecule type" value="Genomic_DNA"/>
</dbReference>
<evidence type="ECO:0000256" key="6">
    <source>
        <dbReference type="ARBA" id="ARBA00023004"/>
    </source>
</evidence>
<keyword evidence="10" id="KW-1185">Reference proteome</keyword>
<protein>
    <submittedName>
        <fullName evidence="9">4Fe-4S ferredoxin iron-sulfur binding domain protein</fullName>
    </submittedName>
</protein>
<keyword evidence="5" id="KW-0249">Electron transport</keyword>
<dbReference type="HOGENOM" id="CLU_139698_11_0_10"/>
<dbReference type="GO" id="GO:0046872">
    <property type="term" value="F:metal ion binding"/>
    <property type="evidence" value="ECO:0007669"/>
    <property type="project" value="UniProtKB-KW"/>
</dbReference>
<keyword evidence="6" id="KW-0408">Iron</keyword>
<dbReference type="OrthoDB" id="9803397at2"/>
<comment type="cofactor">
    <cofactor evidence="1">
        <name>[4Fe-4S] cluster</name>
        <dbReference type="ChEBI" id="CHEBI:49883"/>
    </cofactor>
</comment>
<dbReference type="SUPFAM" id="SSF54862">
    <property type="entry name" value="4Fe-4S ferredoxins"/>
    <property type="match status" value="1"/>
</dbReference>
<dbReference type="PROSITE" id="PS00198">
    <property type="entry name" value="4FE4S_FER_1"/>
    <property type="match status" value="1"/>
</dbReference>
<dbReference type="GO" id="GO:0051539">
    <property type="term" value="F:4 iron, 4 sulfur cluster binding"/>
    <property type="evidence" value="ECO:0007669"/>
    <property type="project" value="UniProtKB-KW"/>
</dbReference>
<dbReference type="RefSeq" id="WP_012507918.1">
    <property type="nucleotide sequence ID" value="NC_011060.1"/>
</dbReference>
<dbReference type="Proteomes" id="UP000002724">
    <property type="component" value="Chromosome"/>
</dbReference>
<keyword evidence="3" id="KW-0004">4Fe-4S</keyword>
<evidence type="ECO:0000256" key="1">
    <source>
        <dbReference type="ARBA" id="ARBA00001966"/>
    </source>
</evidence>
<name>B4SGL3_PELPB</name>
<evidence type="ECO:0000256" key="4">
    <source>
        <dbReference type="ARBA" id="ARBA00022723"/>
    </source>
</evidence>
<dbReference type="STRING" id="324925.Ppha_1151"/>
<sequence length="63" mass="6712">MAHRITDTCTYCGACEPECPVNAITPGEDIYVVDEAVCTDCKGYYDEAACVAVCPVDGCIIMV</sequence>
<gene>
    <name evidence="9" type="ordered locus">Ppha_1151</name>
</gene>
<dbReference type="PROSITE" id="PS51379">
    <property type="entry name" value="4FE4S_FER_2"/>
    <property type="match status" value="1"/>
</dbReference>
<accession>B4SGL3</accession>
<keyword evidence="7" id="KW-0411">Iron-sulfur</keyword>
<dbReference type="eggNOG" id="COG1145">
    <property type="taxonomic scope" value="Bacteria"/>
</dbReference>
<feature type="domain" description="4Fe-4S ferredoxin-type" evidence="8">
    <location>
        <begin position="1"/>
        <end position="29"/>
    </location>
</feature>
<organism evidence="9 10">
    <name type="scientific">Pelodictyon phaeoclathratiforme (strain DSM 5477 / BU-1)</name>
    <dbReference type="NCBI Taxonomy" id="324925"/>
    <lineage>
        <taxon>Bacteria</taxon>
        <taxon>Pseudomonadati</taxon>
        <taxon>Chlorobiota</taxon>
        <taxon>Chlorobiia</taxon>
        <taxon>Chlorobiales</taxon>
        <taxon>Chlorobiaceae</taxon>
        <taxon>Chlorobium/Pelodictyon group</taxon>
        <taxon>Pelodictyon</taxon>
    </lineage>
</organism>
<keyword evidence="4" id="KW-0479">Metal-binding</keyword>
<proteinExistence type="predicted"/>